<gene>
    <name evidence="2" type="ORF">ACGFZB_12090</name>
</gene>
<name>A0ABW7B202_9ACTN</name>
<sequence length="164" mass="17924">MPVWGANRGDAVGEFQSRIEAAVTDTGYRYQRTGQGFDLTVDVPGPERRIHTYRVVLRRPERAFTMTDVVRTIGYGAGPDGSRRGKTVTAGRSVYVARSRALDGSGRWHTFSSADGHRLIRGVARELGWREVRPTSVKIAMAFGVLGGAVAIGTLVALAVVFWF</sequence>
<dbReference type="EMBL" id="JBICYV010000005">
    <property type="protein sequence ID" value="MFG3011182.1"/>
    <property type="molecule type" value="Genomic_DNA"/>
</dbReference>
<comment type="caution">
    <text evidence="2">The sequence shown here is derived from an EMBL/GenBank/DDBJ whole genome shotgun (WGS) entry which is preliminary data.</text>
</comment>
<reference evidence="2 3" key="1">
    <citation type="submission" date="2024-10" db="EMBL/GenBank/DDBJ databases">
        <title>The Natural Products Discovery Center: Release of the First 8490 Sequenced Strains for Exploring Actinobacteria Biosynthetic Diversity.</title>
        <authorList>
            <person name="Kalkreuter E."/>
            <person name="Kautsar S.A."/>
            <person name="Yang D."/>
            <person name="Bader C.D."/>
            <person name="Teijaro C.N."/>
            <person name="Fluegel L."/>
            <person name="Davis C.M."/>
            <person name="Simpson J.R."/>
            <person name="Lauterbach L."/>
            <person name="Steele A.D."/>
            <person name="Gui C."/>
            <person name="Meng S."/>
            <person name="Li G."/>
            <person name="Viehrig K."/>
            <person name="Ye F."/>
            <person name="Su P."/>
            <person name="Kiefer A.F."/>
            <person name="Nichols A."/>
            <person name="Cepeda A.J."/>
            <person name="Yan W."/>
            <person name="Fan B."/>
            <person name="Jiang Y."/>
            <person name="Adhikari A."/>
            <person name="Zheng C.-J."/>
            <person name="Schuster L."/>
            <person name="Cowan T.M."/>
            <person name="Smanski M.J."/>
            <person name="Chevrette M.G."/>
            <person name="De Carvalho L.P.S."/>
            <person name="Shen B."/>
        </authorList>
    </citation>
    <scope>NUCLEOTIDE SEQUENCE [LARGE SCALE GENOMIC DNA]</scope>
    <source>
        <strain evidence="2 3">NPDC048320</strain>
    </source>
</reference>
<feature type="transmembrane region" description="Helical" evidence="1">
    <location>
        <begin position="139"/>
        <end position="163"/>
    </location>
</feature>
<accession>A0ABW7B202</accession>
<proteinExistence type="predicted"/>
<keyword evidence="3" id="KW-1185">Reference proteome</keyword>
<protein>
    <submittedName>
        <fullName evidence="2">Uncharacterized protein</fullName>
    </submittedName>
</protein>
<keyword evidence="1" id="KW-0472">Membrane</keyword>
<organism evidence="2 3">
    <name type="scientific">Streptomyces cinerochromogenes</name>
    <dbReference type="NCBI Taxonomy" id="66422"/>
    <lineage>
        <taxon>Bacteria</taxon>
        <taxon>Bacillati</taxon>
        <taxon>Actinomycetota</taxon>
        <taxon>Actinomycetes</taxon>
        <taxon>Kitasatosporales</taxon>
        <taxon>Streptomycetaceae</taxon>
        <taxon>Streptomyces</taxon>
    </lineage>
</organism>
<dbReference type="Proteomes" id="UP001604267">
    <property type="component" value="Unassembled WGS sequence"/>
</dbReference>
<keyword evidence="1" id="KW-1133">Transmembrane helix</keyword>
<keyword evidence="1" id="KW-0812">Transmembrane</keyword>
<evidence type="ECO:0000313" key="3">
    <source>
        <dbReference type="Proteomes" id="UP001604267"/>
    </source>
</evidence>
<evidence type="ECO:0000313" key="2">
    <source>
        <dbReference type="EMBL" id="MFG3011182.1"/>
    </source>
</evidence>
<dbReference type="RefSeq" id="WP_392817461.1">
    <property type="nucleotide sequence ID" value="NZ_JBICYV010000005.1"/>
</dbReference>
<evidence type="ECO:0000256" key="1">
    <source>
        <dbReference type="SAM" id="Phobius"/>
    </source>
</evidence>